<feature type="region of interest" description="Disordered" evidence="1">
    <location>
        <begin position="403"/>
        <end position="458"/>
    </location>
</feature>
<reference evidence="2" key="1">
    <citation type="submission" date="2022-03" db="EMBL/GenBank/DDBJ databases">
        <authorList>
            <person name="Alioto T."/>
            <person name="Alioto T."/>
            <person name="Gomez Garrido J."/>
        </authorList>
    </citation>
    <scope>NUCLEOTIDE SEQUENCE</scope>
</reference>
<sequence>MLQRPAPVEHPHVETRNAAAQNERPLSAPHSSATQGVARSIWDDSAPTAKQDLKLLLVQAITELIKLTEGDLMAVQTRLTNMDNSMQLLHAQQQTVTHKLTVMEDLQRRTHIKTWGIPTLVMAEELPHYIRRLLATILPHPVAKKLAIASICRLPNSTHLKSPMLHVWPHKASRMSCRDNLENSAQIYVSVGKLKGIPNPVNSSDLQSTEAYPVITYNYYVTYEFIENQSSKELTAVASQPEEIYRENSSKSPVVVNSTFHTGSYKTGGAPWNEVIDCQYKKMHNVNDLLALKSFLISGMRVTVTEEKTLSWPLDPEQIQKSKVVSPSNKKGDRKEKGRSSSKGSKAESKSKKKKETFDDFRHDPPIMRTFGSVLVSLENLVQGELEVYSLCNFGILNSEEKRPSTACEKNIKKTKNQKPHDGRESAGSRKGTASSSGKGKRKHTAEQKPVEEQVTKHIEPLTAEIRVQLNTWKLPSKVKTP</sequence>
<evidence type="ECO:0000256" key="1">
    <source>
        <dbReference type="SAM" id="MobiDB-lite"/>
    </source>
</evidence>
<evidence type="ECO:0000313" key="3">
    <source>
        <dbReference type="Proteomes" id="UP001295444"/>
    </source>
</evidence>
<organism evidence="2 3">
    <name type="scientific">Pelobates cultripes</name>
    <name type="common">Western spadefoot toad</name>
    <dbReference type="NCBI Taxonomy" id="61616"/>
    <lineage>
        <taxon>Eukaryota</taxon>
        <taxon>Metazoa</taxon>
        <taxon>Chordata</taxon>
        <taxon>Craniata</taxon>
        <taxon>Vertebrata</taxon>
        <taxon>Euteleostomi</taxon>
        <taxon>Amphibia</taxon>
        <taxon>Batrachia</taxon>
        <taxon>Anura</taxon>
        <taxon>Pelobatoidea</taxon>
        <taxon>Pelobatidae</taxon>
        <taxon>Pelobates</taxon>
    </lineage>
</organism>
<feature type="region of interest" description="Disordered" evidence="1">
    <location>
        <begin position="321"/>
        <end position="363"/>
    </location>
</feature>
<gene>
    <name evidence="2" type="ORF">PECUL_23A060269</name>
</gene>
<dbReference type="AlphaFoldDB" id="A0AAD1SA47"/>
<feature type="compositionally biased region" description="Basic and acidic residues" evidence="1">
    <location>
        <begin position="445"/>
        <end position="458"/>
    </location>
</feature>
<accession>A0AAD1SA47</accession>
<name>A0AAD1SA47_PELCU</name>
<dbReference type="Proteomes" id="UP001295444">
    <property type="component" value="Chromosome 05"/>
</dbReference>
<feature type="compositionally biased region" description="Basic and acidic residues" evidence="1">
    <location>
        <begin position="330"/>
        <end position="363"/>
    </location>
</feature>
<feature type="compositionally biased region" description="Basic and acidic residues" evidence="1">
    <location>
        <begin position="419"/>
        <end position="428"/>
    </location>
</feature>
<protein>
    <submittedName>
        <fullName evidence="2">Uncharacterized protein</fullName>
    </submittedName>
</protein>
<dbReference type="EMBL" id="OW240916">
    <property type="protein sequence ID" value="CAH2295828.1"/>
    <property type="molecule type" value="Genomic_DNA"/>
</dbReference>
<keyword evidence="3" id="KW-1185">Reference proteome</keyword>
<feature type="region of interest" description="Disordered" evidence="1">
    <location>
        <begin position="1"/>
        <end position="37"/>
    </location>
</feature>
<evidence type="ECO:0000313" key="2">
    <source>
        <dbReference type="EMBL" id="CAH2295828.1"/>
    </source>
</evidence>
<proteinExistence type="predicted"/>